<dbReference type="EMBL" id="JXKM01000006">
    <property type="protein sequence ID" value="OJG35486.1"/>
    <property type="molecule type" value="Genomic_DNA"/>
</dbReference>
<proteinExistence type="predicted"/>
<evidence type="ECO:0000313" key="2">
    <source>
        <dbReference type="EMBL" id="OJG35486.1"/>
    </source>
</evidence>
<feature type="domain" description="PTS EIIA type-2" evidence="1">
    <location>
        <begin position="6"/>
        <end position="152"/>
    </location>
</feature>
<comment type="caution">
    <text evidence="2">The sequence shown here is derived from an EMBL/GenBank/DDBJ whole genome shotgun (WGS) entry which is preliminary data.</text>
</comment>
<evidence type="ECO:0000259" key="1">
    <source>
        <dbReference type="PROSITE" id="PS51094"/>
    </source>
</evidence>
<dbReference type="Pfam" id="PF00359">
    <property type="entry name" value="PTS_EIIA_2"/>
    <property type="match status" value="1"/>
</dbReference>
<dbReference type="Gene3D" id="3.40.930.10">
    <property type="entry name" value="Mannitol-specific EII, Chain A"/>
    <property type="match status" value="1"/>
</dbReference>
<dbReference type="CDD" id="cd00211">
    <property type="entry name" value="PTS_IIA_fru"/>
    <property type="match status" value="1"/>
</dbReference>
<dbReference type="SUPFAM" id="SSF55804">
    <property type="entry name" value="Phoshotransferase/anion transport protein"/>
    <property type="match status" value="1"/>
</dbReference>
<dbReference type="InterPro" id="IPR051541">
    <property type="entry name" value="PTS_SugarTrans_NitroReg"/>
</dbReference>
<dbReference type="STRING" id="319970.RV00_GL002671"/>
<gene>
    <name evidence="2" type="ORF">RV00_GL002671</name>
</gene>
<dbReference type="InterPro" id="IPR002178">
    <property type="entry name" value="PTS_EIIA_type-2_dom"/>
</dbReference>
<dbReference type="Proteomes" id="UP000183700">
    <property type="component" value="Unassembled WGS sequence"/>
</dbReference>
<sequence length="153" mass="17878">MMDYKEMFDQELISLELKGENEVEVFQQVAKQLTELGFVNEGYLNGIITREEKFPTGLITQHVNIALPHSDPEYVEKPFVYIARLKDEVKVKQMGDSQEMKVKNLFFLGIKDPKGQVGLLQAFMELFMKEEFVTEFINEKDINKIYQLFTNNI</sequence>
<keyword evidence="3" id="KW-1185">Reference proteome</keyword>
<reference evidence="2 3" key="1">
    <citation type="submission" date="2014-12" db="EMBL/GenBank/DDBJ databases">
        <title>Draft genome sequences of 29 type strains of Enterococci.</title>
        <authorList>
            <person name="Zhong Z."/>
            <person name="Sun Z."/>
            <person name="Liu W."/>
            <person name="Zhang W."/>
            <person name="Zhang H."/>
        </authorList>
    </citation>
    <scope>NUCLEOTIDE SEQUENCE [LARGE SCALE GENOMIC DNA]</scope>
    <source>
        <strain evidence="2 3">DSM 22802</strain>
    </source>
</reference>
<organism evidence="2 3">
    <name type="scientific">Enterococcus devriesei</name>
    <dbReference type="NCBI Taxonomy" id="319970"/>
    <lineage>
        <taxon>Bacteria</taxon>
        <taxon>Bacillati</taxon>
        <taxon>Bacillota</taxon>
        <taxon>Bacilli</taxon>
        <taxon>Lactobacillales</taxon>
        <taxon>Enterococcaceae</taxon>
        <taxon>Enterococcus</taxon>
    </lineage>
</organism>
<accession>A0A1L8SU38</accession>
<evidence type="ECO:0000313" key="3">
    <source>
        <dbReference type="Proteomes" id="UP000183700"/>
    </source>
</evidence>
<dbReference type="PANTHER" id="PTHR47738:SF3">
    <property type="entry name" value="PHOSPHOTRANSFERASE SYSTEM MANNITOL_FRUCTOSE-SPECIFIC IIA DOMAIN CONTAINING PROTEIN"/>
    <property type="match status" value="1"/>
</dbReference>
<protein>
    <recommendedName>
        <fullName evidence="1">PTS EIIA type-2 domain-containing protein</fullName>
    </recommendedName>
</protein>
<dbReference type="AlphaFoldDB" id="A0A1L8SU38"/>
<dbReference type="PROSITE" id="PS51094">
    <property type="entry name" value="PTS_EIIA_TYPE_2"/>
    <property type="match status" value="1"/>
</dbReference>
<dbReference type="InterPro" id="IPR016152">
    <property type="entry name" value="PTrfase/Anion_transptr"/>
</dbReference>
<dbReference type="PANTHER" id="PTHR47738">
    <property type="entry name" value="PTS SYSTEM FRUCTOSE-LIKE EIIA COMPONENT-RELATED"/>
    <property type="match status" value="1"/>
</dbReference>
<name>A0A1L8SU38_9ENTE</name>